<dbReference type="GO" id="GO:0005795">
    <property type="term" value="C:Golgi stack"/>
    <property type="evidence" value="ECO:0007669"/>
    <property type="project" value="TreeGrafter"/>
</dbReference>
<feature type="region of interest" description="Disordered" evidence="6">
    <location>
        <begin position="1320"/>
        <end position="1341"/>
    </location>
</feature>
<evidence type="ECO:0000313" key="7">
    <source>
        <dbReference type="EMBL" id="KAJ7322309.1"/>
    </source>
</evidence>
<feature type="non-terminal residue" evidence="7">
    <location>
        <position position="1538"/>
    </location>
</feature>
<dbReference type="GO" id="GO:0051661">
    <property type="term" value="P:maintenance of centrosome location"/>
    <property type="evidence" value="ECO:0007669"/>
    <property type="project" value="TreeGrafter"/>
</dbReference>
<dbReference type="OrthoDB" id="2020852at2759"/>
<feature type="coiled-coil region" evidence="5">
    <location>
        <begin position="1393"/>
        <end position="1431"/>
    </location>
</feature>
<evidence type="ECO:0000256" key="5">
    <source>
        <dbReference type="SAM" id="Coils"/>
    </source>
</evidence>
<evidence type="ECO:0000256" key="2">
    <source>
        <dbReference type="ARBA" id="ARBA00022490"/>
    </source>
</evidence>
<dbReference type="EMBL" id="JAPFRF010000009">
    <property type="protein sequence ID" value="KAJ7322309.1"/>
    <property type="molecule type" value="Genomic_DNA"/>
</dbReference>
<feature type="compositionally biased region" description="Basic and acidic residues" evidence="6">
    <location>
        <begin position="1320"/>
        <end position="1332"/>
    </location>
</feature>
<dbReference type="GO" id="GO:0005801">
    <property type="term" value="C:cis-Golgi network"/>
    <property type="evidence" value="ECO:0007669"/>
    <property type="project" value="TreeGrafter"/>
</dbReference>
<evidence type="ECO:0000313" key="8">
    <source>
        <dbReference type="Proteomes" id="UP001142489"/>
    </source>
</evidence>
<dbReference type="GO" id="GO:0007165">
    <property type="term" value="P:signal transduction"/>
    <property type="evidence" value="ECO:0007669"/>
    <property type="project" value="InterPro"/>
</dbReference>
<reference evidence="7" key="1">
    <citation type="journal article" date="2023" name="DNA Res.">
        <title>Chromosome-level genome assembly of Phrynocephalus forsythii using third-generation DNA sequencing and Hi-C analysis.</title>
        <authorList>
            <person name="Qi Y."/>
            <person name="Zhao W."/>
            <person name="Zhao Y."/>
            <person name="Niu C."/>
            <person name="Cao S."/>
            <person name="Zhang Y."/>
        </authorList>
    </citation>
    <scope>NUCLEOTIDE SEQUENCE</scope>
    <source>
        <tissue evidence="7">Muscle</tissue>
    </source>
</reference>
<feature type="region of interest" description="Disordered" evidence="6">
    <location>
        <begin position="356"/>
        <end position="379"/>
    </location>
</feature>
<dbReference type="GO" id="GO:0060307">
    <property type="term" value="P:regulation of ventricular cardiac muscle cell membrane repolarization"/>
    <property type="evidence" value="ECO:0007669"/>
    <property type="project" value="TreeGrafter"/>
</dbReference>
<evidence type="ECO:0000256" key="4">
    <source>
        <dbReference type="ARBA" id="ARBA00023212"/>
    </source>
</evidence>
<dbReference type="GO" id="GO:0097060">
    <property type="term" value="C:synaptic membrane"/>
    <property type="evidence" value="ECO:0007669"/>
    <property type="project" value="TreeGrafter"/>
</dbReference>
<evidence type="ECO:0008006" key="9">
    <source>
        <dbReference type="Google" id="ProtNLM"/>
    </source>
</evidence>
<feature type="compositionally biased region" description="Polar residues" evidence="6">
    <location>
        <begin position="358"/>
        <end position="373"/>
    </location>
</feature>
<feature type="compositionally biased region" description="Basic and acidic residues" evidence="6">
    <location>
        <begin position="573"/>
        <end position="590"/>
    </location>
</feature>
<gene>
    <name evidence="7" type="ORF">JRQ81_018596</name>
</gene>
<evidence type="ECO:0000256" key="1">
    <source>
        <dbReference type="ARBA" id="ARBA00004300"/>
    </source>
</evidence>
<dbReference type="GO" id="GO:0034237">
    <property type="term" value="F:protein kinase A regulatory subunit binding"/>
    <property type="evidence" value="ECO:0007669"/>
    <property type="project" value="TreeGrafter"/>
</dbReference>
<feature type="region of interest" description="Disordered" evidence="6">
    <location>
        <begin position="1518"/>
        <end position="1538"/>
    </location>
</feature>
<comment type="caution">
    <text evidence="7">The sequence shown here is derived from an EMBL/GenBank/DDBJ whole genome shotgun (WGS) entry which is preliminary data.</text>
</comment>
<name>A0A9Q1AZG9_9SAUR</name>
<comment type="subcellular location">
    <subcellularLocation>
        <location evidence="1">Cytoplasm</location>
        <location evidence="1">Cytoskeleton</location>
        <location evidence="1">Microtubule organizing center</location>
        <location evidence="1">Centrosome</location>
    </subcellularLocation>
</comment>
<dbReference type="Proteomes" id="UP001142489">
    <property type="component" value="Unassembled WGS sequence"/>
</dbReference>
<dbReference type="PANTHER" id="PTHR44981">
    <property type="entry name" value="PERICENTRIN-LIKE PROTEIN, ISOFORM F"/>
    <property type="match status" value="1"/>
</dbReference>
<dbReference type="PANTHER" id="PTHR44981:SF1">
    <property type="entry name" value="A-KINASE ANCHOR PROTEIN 9"/>
    <property type="match status" value="1"/>
</dbReference>
<protein>
    <recommendedName>
        <fullName evidence="9">A-kinase anchor protein 9</fullName>
    </recommendedName>
</protein>
<organism evidence="7 8">
    <name type="scientific">Phrynocephalus forsythii</name>
    <dbReference type="NCBI Taxonomy" id="171643"/>
    <lineage>
        <taxon>Eukaryota</taxon>
        <taxon>Metazoa</taxon>
        <taxon>Chordata</taxon>
        <taxon>Craniata</taxon>
        <taxon>Vertebrata</taxon>
        <taxon>Euteleostomi</taxon>
        <taxon>Lepidosauria</taxon>
        <taxon>Squamata</taxon>
        <taxon>Bifurcata</taxon>
        <taxon>Unidentata</taxon>
        <taxon>Episquamata</taxon>
        <taxon>Toxicofera</taxon>
        <taxon>Iguania</taxon>
        <taxon>Acrodonta</taxon>
        <taxon>Agamidae</taxon>
        <taxon>Agaminae</taxon>
        <taxon>Phrynocephalus</taxon>
    </lineage>
</organism>
<evidence type="ECO:0000256" key="3">
    <source>
        <dbReference type="ARBA" id="ARBA00023054"/>
    </source>
</evidence>
<dbReference type="GO" id="GO:0060090">
    <property type="term" value="F:molecular adaptor activity"/>
    <property type="evidence" value="ECO:0007669"/>
    <property type="project" value="InterPro"/>
</dbReference>
<dbReference type="GO" id="GO:0005813">
    <property type="term" value="C:centrosome"/>
    <property type="evidence" value="ECO:0007669"/>
    <property type="project" value="UniProtKB-SubCell"/>
</dbReference>
<dbReference type="GO" id="GO:1903358">
    <property type="term" value="P:regulation of Golgi organization"/>
    <property type="evidence" value="ECO:0007669"/>
    <property type="project" value="TreeGrafter"/>
</dbReference>
<proteinExistence type="predicted"/>
<keyword evidence="8" id="KW-1185">Reference proteome</keyword>
<dbReference type="InterPro" id="IPR028745">
    <property type="entry name" value="AKAP9/Pericentrin"/>
</dbReference>
<accession>A0A9Q1AZG9</accession>
<evidence type="ECO:0000256" key="6">
    <source>
        <dbReference type="SAM" id="MobiDB-lite"/>
    </source>
</evidence>
<feature type="region of interest" description="Disordered" evidence="6">
    <location>
        <begin position="565"/>
        <end position="592"/>
    </location>
</feature>
<keyword evidence="3 5" id="KW-0175">Coiled coil</keyword>
<feature type="coiled-coil region" evidence="5">
    <location>
        <begin position="459"/>
        <end position="556"/>
    </location>
</feature>
<sequence>MLKAEQNDLKLQMEAQRICLSLVYSAHVDQVRESLENEKENALSALKEELQFCHAQELSELKNSQQDIHITKQIKTGEEDSWMHLERLNKMVAEACSKLTQYLLNIPPGNVLSATEYEASEANKPSSVLISRAEAQVLQETLQNLLSKIMEEYHRLLDYHAQIVNGTKKGEEHWAQSTDYCGKENGSLPQNVAGLPTSTKDHTEIKVNPTCWEDSENFKSQLEEQHAQDIERLRSYFHQQLRETEERYTAEIAHLESRLQKDSRSSECFSVSVGTNVNEAKEKEKDTRNNIQQRADMTAELSNEGGIIELLEKQYQEKLLQEIAQVVVTMSVQFAQKNELERIANLKEEEMALMVPPQSEQKSNFNRETSVQLDTHRSEKRDIEEFKSLSREISEEYGDTLSLEGHIQPEVKPTEVLGLHNFDSSLPIGSSSNDSELMQNRSLVTSDVSTSSIVASSQISLYEERLEDMRQELVRQYQEHQQATEILKQGHMEQMEWQKENQELLLAELDRLKVQLAESATLDNENIITEREQALLEELESLKKQLMLGRENLLCELKENSTQTQDESTCQTETKDHISEGEDGVEKNEETYPNTLGKESCALQKAYNRLLKILLEIVKTTAAVEETIGRHVVGLLDRSSKCQLPFKSPTWEGRTEDPIKPSVHVEYEAEKALSSYHGSTLEGSDRSMWSEVTDEGLELTQYLGVEIDSKNEEIVLNISSRLQAAVEKLLETINETTNQLEHAKVTQTELMRESFKQEQEITELLKCQEELQERFEEEVKAREQLALELSKAENLIDGYADEKSLLEKQIQEKTDAIDHLEQELLCTGNKLQELEAERQQLQEEKELFFRQKDAMKADAGPVEQRLVDAAVDAASQAELLAETEKLMKEKIEVQRQAEKEYDYLQKQVKVLETDIEEQVNRFLELEQEKNTELTDLRQQNQALEKQLEKTKKFLDEQAIDREHERDVFQQEIQKLEQQLKIPQRLQPVNEHQNREVEQLTNHLKEKTDKCSELLLAKEQLQRDVQERNEEIEKLECRIRELEQALMISADSLQKVEERKQFGCAAKRGQLPLEAQLQAEQEAVDRKEKEIINLEEQLEQFREELENKIEEVQQLHMQLEIQRKESATRQQELEQENKLFKEDMEKLQLAIQTPEDTSIKGCHPVAGTFIQVIQQREQQINELHEQISKLQQQLETATDNKVIEENNEYITELEAQIEYLKSDQERVKQNCQQEVEELNEVIETLQKELTNIGHKTLDISLTQEDVDNIKHQLDVVLAEKEALVKQMENNDVKLSVTKNELKEAKLKISTLEKELNALKEEHERMEGEHETMRMKSGMSEARPEIKEKNENLEVVNQEKNKTLENEIPLGYVGENAEASSSMTDAKMQLLQKSLNEKNLELKHCYSQLQDLKEQSQAESRVFKQRIKELEETLKQKVPVVGEQSQVLQGMKAEEVTSTAEDATPRLPELLKRLSEVESQLASAQTSLQIEKSKVEIAQKEAEEKEERLAELMHLLAEVEEKHKREKVHNSEEREAQSTW</sequence>
<keyword evidence="4" id="KW-0206">Cytoskeleton</keyword>
<dbReference type="GO" id="GO:0015459">
    <property type="term" value="F:potassium channel regulator activity"/>
    <property type="evidence" value="ECO:0007669"/>
    <property type="project" value="TreeGrafter"/>
</dbReference>
<keyword evidence="2" id="KW-0963">Cytoplasm</keyword>